<dbReference type="InterPro" id="IPR011022">
    <property type="entry name" value="Arrestin_C-like"/>
</dbReference>
<feature type="domain" description="Arrestin C-terminal-like" evidence="3">
    <location>
        <begin position="221"/>
        <end position="352"/>
    </location>
</feature>
<dbReference type="InterPro" id="IPR014756">
    <property type="entry name" value="Ig_E-set"/>
</dbReference>
<dbReference type="Pfam" id="PF00339">
    <property type="entry name" value="Arrestin_N"/>
    <property type="match status" value="1"/>
</dbReference>
<feature type="region of interest" description="Disordered" evidence="2">
    <location>
        <begin position="359"/>
        <end position="422"/>
    </location>
</feature>
<dbReference type="SUPFAM" id="SSF81296">
    <property type="entry name" value="E set domains"/>
    <property type="match status" value="2"/>
</dbReference>
<name>A0A914BNT1_PATMI</name>
<sequence>MDFAHTAGNIKSQGKPTSYRRLPVCILVVLNKLELYGEVNPHRYFDMGKLQNLQIVSDKNVFGQGDVIKGHIAMEVDPEALKDVKSIRMRFRGFTRIYLKRGKYDPRYFHEEYFDTTLCVFDIDQGSTARNPQIQPGMNRIPFEFPLPTDRPLPFSFANELGGVIYLAKAKVSVKQLLLTKDYKTLKHFSMIGPKADLNTMADVGTEFKETITRRQFLGFKFGRVQDVTTVGLPRRGYVPGESITVTGHVENRGRQIQTQFKAKLVQKSIFIFPVNKESCYPFRNTLLSTASASVTCPRGQSTDLTVGPLLIPPVPPSGLIGCGLIDTQYFVRIKYLDGSGILPLVIGTVPLRTRSPVPSLPAASDFTDQSAARVEKWSPDERTPLVPSYDDSHEAPPPSYEEAVGVSDQPTGGQDREDYFRSEDHFVPRYPYFNLSGR</sequence>
<dbReference type="RefSeq" id="XP_038077366.1">
    <property type="nucleotide sequence ID" value="XM_038221438.1"/>
</dbReference>
<dbReference type="Proteomes" id="UP000887568">
    <property type="component" value="Unplaced"/>
</dbReference>
<dbReference type="GO" id="GO:0005737">
    <property type="term" value="C:cytoplasm"/>
    <property type="evidence" value="ECO:0007669"/>
    <property type="project" value="TreeGrafter"/>
</dbReference>
<reference evidence="4" key="1">
    <citation type="submission" date="2022-11" db="UniProtKB">
        <authorList>
            <consortium name="EnsemblMetazoa"/>
        </authorList>
    </citation>
    <scope>IDENTIFICATION</scope>
</reference>
<comment type="similarity">
    <text evidence="1">Belongs to the arrestin family.</text>
</comment>
<dbReference type="OMA" id="IPDIEHP"/>
<dbReference type="OrthoDB" id="2333384at2759"/>
<dbReference type="AlphaFoldDB" id="A0A914BNT1"/>
<proteinExistence type="inferred from homology"/>
<feature type="compositionally biased region" description="Basic and acidic residues" evidence="2">
    <location>
        <begin position="374"/>
        <end position="384"/>
    </location>
</feature>
<dbReference type="InterPro" id="IPR011021">
    <property type="entry name" value="Arrestin-like_N"/>
</dbReference>
<protein>
    <recommendedName>
        <fullName evidence="3">Arrestin C-terminal-like domain-containing protein</fullName>
    </recommendedName>
</protein>
<keyword evidence="5" id="KW-1185">Reference proteome</keyword>
<dbReference type="PANTHER" id="PTHR11188:SF176">
    <property type="entry name" value="ARRESTIN DOMAIN-CONTAINING PROTEIN 1"/>
    <property type="match status" value="1"/>
</dbReference>
<dbReference type="PANTHER" id="PTHR11188">
    <property type="entry name" value="ARRESTIN DOMAIN CONTAINING PROTEIN"/>
    <property type="match status" value="1"/>
</dbReference>
<dbReference type="GO" id="GO:0015031">
    <property type="term" value="P:protein transport"/>
    <property type="evidence" value="ECO:0007669"/>
    <property type="project" value="TreeGrafter"/>
</dbReference>
<evidence type="ECO:0000256" key="1">
    <source>
        <dbReference type="ARBA" id="ARBA00005298"/>
    </source>
</evidence>
<dbReference type="InterPro" id="IPR050357">
    <property type="entry name" value="Arrestin_domain-protein"/>
</dbReference>
<dbReference type="InterPro" id="IPR014752">
    <property type="entry name" value="Arrestin-like_C"/>
</dbReference>
<dbReference type="EnsemblMetazoa" id="XM_038221438.1">
    <property type="protein sequence ID" value="XP_038077366.1"/>
    <property type="gene ID" value="LOC119745215"/>
</dbReference>
<accession>A0A914BNT1</accession>
<evidence type="ECO:0000256" key="2">
    <source>
        <dbReference type="SAM" id="MobiDB-lite"/>
    </source>
</evidence>
<evidence type="ECO:0000313" key="5">
    <source>
        <dbReference type="Proteomes" id="UP000887568"/>
    </source>
</evidence>
<dbReference type="Gene3D" id="2.60.40.640">
    <property type="match status" value="2"/>
</dbReference>
<organism evidence="4 5">
    <name type="scientific">Patiria miniata</name>
    <name type="common">Bat star</name>
    <name type="synonym">Asterina miniata</name>
    <dbReference type="NCBI Taxonomy" id="46514"/>
    <lineage>
        <taxon>Eukaryota</taxon>
        <taxon>Metazoa</taxon>
        <taxon>Echinodermata</taxon>
        <taxon>Eleutherozoa</taxon>
        <taxon>Asterozoa</taxon>
        <taxon>Asteroidea</taxon>
        <taxon>Valvatacea</taxon>
        <taxon>Valvatida</taxon>
        <taxon>Asterinidae</taxon>
        <taxon>Patiria</taxon>
    </lineage>
</organism>
<evidence type="ECO:0000313" key="4">
    <source>
        <dbReference type="EnsemblMetazoa" id="XP_038077366.1"/>
    </source>
</evidence>
<dbReference type="Pfam" id="PF02752">
    <property type="entry name" value="Arrestin_C"/>
    <property type="match status" value="1"/>
</dbReference>
<evidence type="ECO:0000259" key="3">
    <source>
        <dbReference type="SMART" id="SM01017"/>
    </source>
</evidence>
<dbReference type="GeneID" id="119745215"/>
<dbReference type="SMART" id="SM01017">
    <property type="entry name" value="Arrestin_C"/>
    <property type="match status" value="1"/>
</dbReference>